<gene>
    <name evidence="2" type="ORF">ATK30_0633</name>
</gene>
<dbReference type="EMBL" id="PJMY01000002">
    <property type="protein sequence ID" value="PKV99651.1"/>
    <property type="molecule type" value="Genomic_DNA"/>
</dbReference>
<reference evidence="2 3" key="1">
    <citation type="submission" date="2017-12" db="EMBL/GenBank/DDBJ databases">
        <title>Sequencing the genomes of 1000 Actinobacteria strains.</title>
        <authorList>
            <person name="Klenk H.-P."/>
        </authorList>
    </citation>
    <scope>NUCLEOTIDE SEQUENCE [LARGE SCALE GENOMIC DNA]</scope>
    <source>
        <strain evidence="2 3">DSM 45165</strain>
    </source>
</reference>
<evidence type="ECO:0000256" key="1">
    <source>
        <dbReference type="SAM" id="Phobius"/>
    </source>
</evidence>
<dbReference type="RefSeq" id="WP_279629981.1">
    <property type="nucleotide sequence ID" value="NZ_PJMY01000002.1"/>
</dbReference>
<sequence length="43" mass="4635">MTSAEGRSGGRTLLLVIAWLWVLAPFAYGVVELIRKVVSLFGG</sequence>
<dbReference type="AlphaFoldDB" id="A0A2N3X0K8"/>
<evidence type="ECO:0000313" key="2">
    <source>
        <dbReference type="EMBL" id="PKV99651.1"/>
    </source>
</evidence>
<organism evidence="2 3">
    <name type="scientific">Amycolatopsis echigonensis</name>
    <dbReference type="NCBI Taxonomy" id="2576905"/>
    <lineage>
        <taxon>Bacteria</taxon>
        <taxon>Bacillati</taxon>
        <taxon>Actinomycetota</taxon>
        <taxon>Actinomycetes</taxon>
        <taxon>Pseudonocardiales</taxon>
        <taxon>Pseudonocardiaceae</taxon>
        <taxon>Amycolatopsis</taxon>
    </lineage>
</organism>
<proteinExistence type="predicted"/>
<keyword evidence="1" id="KW-1133">Transmembrane helix</keyword>
<protein>
    <submittedName>
        <fullName evidence="2">Uncharacterized protein</fullName>
    </submittedName>
</protein>
<keyword evidence="1" id="KW-0472">Membrane</keyword>
<name>A0A2N3X0K8_9PSEU</name>
<dbReference type="Proteomes" id="UP000233750">
    <property type="component" value="Unassembled WGS sequence"/>
</dbReference>
<keyword evidence="3" id="KW-1185">Reference proteome</keyword>
<keyword evidence="1" id="KW-0812">Transmembrane</keyword>
<feature type="transmembrane region" description="Helical" evidence="1">
    <location>
        <begin position="12"/>
        <end position="31"/>
    </location>
</feature>
<evidence type="ECO:0000313" key="3">
    <source>
        <dbReference type="Proteomes" id="UP000233750"/>
    </source>
</evidence>
<accession>A0A2N3X0K8</accession>
<comment type="caution">
    <text evidence="2">The sequence shown here is derived from an EMBL/GenBank/DDBJ whole genome shotgun (WGS) entry which is preliminary data.</text>
</comment>